<dbReference type="Proteomes" id="UP001145742">
    <property type="component" value="Unassembled WGS sequence"/>
</dbReference>
<name>A0ABQ9CX59_9PASS</name>
<accession>A0ABQ9CX59</accession>
<sequence>MSGFQELDESFIGKEEDTKVLLCKAAFQLIGPQHVLVPMAQEFIINALQNSGFASSCTVPSADVGVVQVLHENKGLDIKIDGLWQKEVQGLQEKRDVKSARTEATAVFLTPPEHMSIESVVMAIAQASRHELVILSLWDPLSPRICDLK</sequence>
<reference evidence="1" key="1">
    <citation type="submission" date="2019-10" db="EMBL/GenBank/DDBJ databases">
        <authorList>
            <person name="Soares A.E.R."/>
            <person name="Aleixo A."/>
            <person name="Schneider P."/>
            <person name="Miyaki C.Y."/>
            <person name="Schneider M.P."/>
            <person name="Mello C."/>
            <person name="Vasconcelos A.T.R."/>
        </authorList>
    </citation>
    <scope>NUCLEOTIDE SEQUENCE</scope>
    <source>
        <tissue evidence="1">Muscle</tissue>
    </source>
</reference>
<gene>
    <name evidence="1" type="ORF">WISP_121205</name>
</gene>
<proteinExistence type="predicted"/>
<dbReference type="EMBL" id="WHWB01034544">
    <property type="protein sequence ID" value="KAJ7408398.1"/>
    <property type="molecule type" value="Genomic_DNA"/>
</dbReference>
<comment type="caution">
    <text evidence="1">The sequence shown here is derived from an EMBL/GenBank/DDBJ whole genome shotgun (WGS) entry which is preliminary data.</text>
</comment>
<evidence type="ECO:0000313" key="2">
    <source>
        <dbReference type="Proteomes" id="UP001145742"/>
    </source>
</evidence>
<organism evidence="1 2">
    <name type="scientific">Willisornis vidua</name>
    <name type="common">Xingu scale-backed antbird</name>
    <dbReference type="NCBI Taxonomy" id="1566151"/>
    <lineage>
        <taxon>Eukaryota</taxon>
        <taxon>Metazoa</taxon>
        <taxon>Chordata</taxon>
        <taxon>Craniata</taxon>
        <taxon>Vertebrata</taxon>
        <taxon>Euteleostomi</taxon>
        <taxon>Archelosauria</taxon>
        <taxon>Archosauria</taxon>
        <taxon>Dinosauria</taxon>
        <taxon>Saurischia</taxon>
        <taxon>Theropoda</taxon>
        <taxon>Coelurosauria</taxon>
        <taxon>Aves</taxon>
        <taxon>Neognathae</taxon>
        <taxon>Neoaves</taxon>
        <taxon>Telluraves</taxon>
        <taxon>Australaves</taxon>
        <taxon>Passeriformes</taxon>
        <taxon>Thamnophilidae</taxon>
        <taxon>Willisornis</taxon>
    </lineage>
</organism>
<protein>
    <submittedName>
        <fullName evidence="1">Uncharacterized protein</fullName>
    </submittedName>
</protein>
<evidence type="ECO:0000313" key="1">
    <source>
        <dbReference type="EMBL" id="KAJ7408398.1"/>
    </source>
</evidence>
<keyword evidence="2" id="KW-1185">Reference proteome</keyword>